<proteinExistence type="predicted"/>
<reference evidence="2 3" key="1">
    <citation type="journal article" date="2015" name="ISME J.">
        <title>Draft Genome Sequence of Streptomyces incarnatus NRRL8089, which Produces the Nucleoside Antibiotic Sinefungin.</title>
        <authorList>
            <person name="Oshima K."/>
            <person name="Hattori M."/>
            <person name="Shimizu H."/>
            <person name="Fukuda K."/>
            <person name="Nemoto M."/>
            <person name="Inagaki K."/>
            <person name="Tamura T."/>
        </authorList>
    </citation>
    <scope>NUCLEOTIDE SEQUENCE [LARGE SCALE GENOMIC DNA]</scope>
    <source>
        <strain evidence="2 3">NRRL 8089</strain>
    </source>
</reference>
<feature type="region of interest" description="Disordered" evidence="1">
    <location>
        <begin position="17"/>
        <end position="97"/>
    </location>
</feature>
<accession>A0ABN4GUB6</accession>
<geneLocation type="plasmid" evidence="2 3">
    <name>unnamed_1</name>
</geneLocation>
<sequence length="97" mass="9892">MGSETDFLLAVLRCRARPAVRSFPLPPTATGPTVPEPATSDPTVPEPATSGTTIPEPATSGTTVPAPSTYGPLTPDRTGPHLPAAAPATPPTDRRNP</sequence>
<name>A0ABN4GUB6_9ACTN</name>
<feature type="compositionally biased region" description="Polar residues" evidence="1">
    <location>
        <begin position="49"/>
        <end position="66"/>
    </location>
</feature>
<dbReference type="RefSeq" id="WP_279617440.1">
    <property type="nucleotide sequence ID" value="NZ_CP011498.1"/>
</dbReference>
<gene>
    <name evidence="2" type="ORF">ABB07_39440</name>
</gene>
<keyword evidence="3" id="KW-1185">Reference proteome</keyword>
<evidence type="ECO:0000256" key="1">
    <source>
        <dbReference type="SAM" id="MobiDB-lite"/>
    </source>
</evidence>
<dbReference type="EMBL" id="CP011498">
    <property type="protein sequence ID" value="AKJ15874.1"/>
    <property type="molecule type" value="Genomic_DNA"/>
</dbReference>
<organism evidence="2 3">
    <name type="scientific">Streptomyces incarnatus</name>
    <dbReference type="NCBI Taxonomy" id="665007"/>
    <lineage>
        <taxon>Bacteria</taxon>
        <taxon>Bacillati</taxon>
        <taxon>Actinomycetota</taxon>
        <taxon>Actinomycetes</taxon>
        <taxon>Kitasatosporales</taxon>
        <taxon>Streptomycetaceae</taxon>
        <taxon>Streptomyces</taxon>
    </lineage>
</organism>
<keyword evidence="2" id="KW-0614">Plasmid</keyword>
<protein>
    <submittedName>
        <fullName evidence="2">Uncharacterized protein</fullName>
    </submittedName>
</protein>
<evidence type="ECO:0000313" key="2">
    <source>
        <dbReference type="EMBL" id="AKJ15874.1"/>
    </source>
</evidence>
<dbReference type="Proteomes" id="UP000035366">
    <property type="component" value="Plasmid unnamed_1"/>
</dbReference>
<evidence type="ECO:0000313" key="3">
    <source>
        <dbReference type="Proteomes" id="UP000035366"/>
    </source>
</evidence>